<gene>
    <name evidence="4" type="ORF">G5V58_01170</name>
</gene>
<evidence type="ECO:0000259" key="3">
    <source>
        <dbReference type="Pfam" id="PF19843"/>
    </source>
</evidence>
<feature type="compositionally biased region" description="Polar residues" evidence="1">
    <location>
        <begin position="34"/>
        <end position="52"/>
    </location>
</feature>
<feature type="region of interest" description="Disordered" evidence="1">
    <location>
        <begin position="21"/>
        <end position="57"/>
    </location>
</feature>
<evidence type="ECO:0000256" key="1">
    <source>
        <dbReference type="SAM" id="MobiDB-lite"/>
    </source>
</evidence>
<dbReference type="Proteomes" id="UP000502996">
    <property type="component" value="Chromosome"/>
</dbReference>
<dbReference type="KEGG" id="nano:G5V58_01170"/>
<evidence type="ECO:0000313" key="5">
    <source>
        <dbReference type="Proteomes" id="UP000502996"/>
    </source>
</evidence>
<dbReference type="Pfam" id="PF19843">
    <property type="entry name" value="DUF6318"/>
    <property type="match status" value="1"/>
</dbReference>
<reference evidence="4 5" key="1">
    <citation type="submission" date="2020-02" db="EMBL/GenBank/DDBJ databases">
        <title>Full genome sequence of Nocardioides sp. R-3366.</title>
        <authorList>
            <person name="Im W.-T."/>
        </authorList>
    </citation>
    <scope>NUCLEOTIDE SEQUENCE [LARGE SCALE GENOMIC DNA]</scope>
    <source>
        <strain evidence="4 5">R-3366</strain>
    </source>
</reference>
<keyword evidence="2" id="KW-0732">Signal</keyword>
<feature type="domain" description="DUF6318" evidence="3">
    <location>
        <begin position="59"/>
        <end position="122"/>
    </location>
</feature>
<feature type="signal peptide" evidence="2">
    <location>
        <begin position="1"/>
        <end position="21"/>
    </location>
</feature>
<dbReference type="EMBL" id="CP049257">
    <property type="protein sequence ID" value="QIG41565.1"/>
    <property type="molecule type" value="Genomic_DNA"/>
</dbReference>
<feature type="chain" id="PRO_5039411210" description="DUF6318 domain-containing protein" evidence="2">
    <location>
        <begin position="22"/>
        <end position="180"/>
    </location>
</feature>
<proteinExistence type="predicted"/>
<sequence length="180" mass="18595">MTRTRLALAAVAAAVLLSACQDDDPEPKVADPTPSATSVESPPSQTATTSPVAQPRSPEETVRAWVDAQNHALASGDTTALRELAAEACQGCDDYPDGIDQIVGAGGHFEGGKWSIVRARVQDADANPVRINVGIHIAGGMTVTSAGAAPTTYAPANRLFAFELVNDTGEWLISLVGSLS</sequence>
<evidence type="ECO:0000313" key="4">
    <source>
        <dbReference type="EMBL" id="QIG41565.1"/>
    </source>
</evidence>
<dbReference type="InterPro" id="IPR046281">
    <property type="entry name" value="DUF6318"/>
</dbReference>
<keyword evidence="5" id="KW-1185">Reference proteome</keyword>
<dbReference type="AlphaFoldDB" id="A0A6G6W8Y6"/>
<protein>
    <recommendedName>
        <fullName evidence="3">DUF6318 domain-containing protein</fullName>
    </recommendedName>
</protein>
<organism evidence="4 5">
    <name type="scientific">Nocardioides anomalus</name>
    <dbReference type="NCBI Taxonomy" id="2712223"/>
    <lineage>
        <taxon>Bacteria</taxon>
        <taxon>Bacillati</taxon>
        <taxon>Actinomycetota</taxon>
        <taxon>Actinomycetes</taxon>
        <taxon>Propionibacteriales</taxon>
        <taxon>Nocardioidaceae</taxon>
        <taxon>Nocardioides</taxon>
    </lineage>
</organism>
<dbReference type="PROSITE" id="PS51257">
    <property type="entry name" value="PROKAR_LIPOPROTEIN"/>
    <property type="match status" value="1"/>
</dbReference>
<accession>A0A6G6W8Y6</accession>
<name>A0A6G6W8Y6_9ACTN</name>
<dbReference type="RefSeq" id="WP_165228018.1">
    <property type="nucleotide sequence ID" value="NZ_CP049257.1"/>
</dbReference>
<evidence type="ECO:0000256" key="2">
    <source>
        <dbReference type="SAM" id="SignalP"/>
    </source>
</evidence>